<dbReference type="AlphaFoldDB" id="A0AAV4NET0"/>
<sequence>MSCQIIKLAALPRSFPAAVFDTKSFKITESSARNNKATFDTRASRNWEPRLEGCCENISERAFQRVPKKNGENHRSLSILDRHLTRTF</sequence>
<gene>
    <name evidence="1" type="ORF">CEXT_646961</name>
</gene>
<organism evidence="1 2">
    <name type="scientific">Caerostris extrusa</name>
    <name type="common">Bark spider</name>
    <name type="synonym">Caerostris bankana</name>
    <dbReference type="NCBI Taxonomy" id="172846"/>
    <lineage>
        <taxon>Eukaryota</taxon>
        <taxon>Metazoa</taxon>
        <taxon>Ecdysozoa</taxon>
        <taxon>Arthropoda</taxon>
        <taxon>Chelicerata</taxon>
        <taxon>Arachnida</taxon>
        <taxon>Araneae</taxon>
        <taxon>Araneomorphae</taxon>
        <taxon>Entelegynae</taxon>
        <taxon>Araneoidea</taxon>
        <taxon>Araneidae</taxon>
        <taxon>Caerostris</taxon>
    </lineage>
</organism>
<protein>
    <submittedName>
        <fullName evidence="1">Uncharacterized protein</fullName>
    </submittedName>
</protein>
<name>A0AAV4NET0_CAEEX</name>
<evidence type="ECO:0000313" key="2">
    <source>
        <dbReference type="Proteomes" id="UP001054945"/>
    </source>
</evidence>
<dbReference type="Proteomes" id="UP001054945">
    <property type="component" value="Unassembled WGS sequence"/>
</dbReference>
<accession>A0AAV4NET0</accession>
<proteinExistence type="predicted"/>
<dbReference type="EMBL" id="BPLR01003322">
    <property type="protein sequence ID" value="GIX83319.1"/>
    <property type="molecule type" value="Genomic_DNA"/>
</dbReference>
<comment type="caution">
    <text evidence="1">The sequence shown here is derived from an EMBL/GenBank/DDBJ whole genome shotgun (WGS) entry which is preliminary data.</text>
</comment>
<keyword evidence="2" id="KW-1185">Reference proteome</keyword>
<evidence type="ECO:0000313" key="1">
    <source>
        <dbReference type="EMBL" id="GIX83319.1"/>
    </source>
</evidence>
<reference evidence="1 2" key="1">
    <citation type="submission" date="2021-06" db="EMBL/GenBank/DDBJ databases">
        <title>Caerostris extrusa draft genome.</title>
        <authorList>
            <person name="Kono N."/>
            <person name="Arakawa K."/>
        </authorList>
    </citation>
    <scope>NUCLEOTIDE SEQUENCE [LARGE SCALE GENOMIC DNA]</scope>
</reference>